<evidence type="ECO:0000256" key="8">
    <source>
        <dbReference type="ARBA" id="ARBA00023136"/>
    </source>
</evidence>
<evidence type="ECO:0000256" key="5">
    <source>
        <dbReference type="ARBA" id="ARBA00022968"/>
    </source>
</evidence>
<evidence type="ECO:0000256" key="6">
    <source>
        <dbReference type="ARBA" id="ARBA00022989"/>
    </source>
</evidence>
<organism evidence="9 10">
    <name type="scientific">Falco tinnunculus</name>
    <name type="common">Common kestrel</name>
    <dbReference type="NCBI Taxonomy" id="100819"/>
    <lineage>
        <taxon>Eukaryota</taxon>
        <taxon>Metazoa</taxon>
        <taxon>Chordata</taxon>
        <taxon>Craniata</taxon>
        <taxon>Vertebrata</taxon>
        <taxon>Euteleostomi</taxon>
        <taxon>Archelosauria</taxon>
        <taxon>Archosauria</taxon>
        <taxon>Dinosauria</taxon>
        <taxon>Saurischia</taxon>
        <taxon>Theropoda</taxon>
        <taxon>Coelurosauria</taxon>
        <taxon>Aves</taxon>
        <taxon>Neognathae</taxon>
        <taxon>Neoaves</taxon>
        <taxon>Telluraves</taxon>
        <taxon>Australaves</taxon>
        <taxon>Falconiformes</taxon>
        <taxon>Falconidae</taxon>
        <taxon>Falco</taxon>
    </lineage>
</organism>
<protein>
    <submittedName>
        <fullName evidence="9">Uncharacterized protein</fullName>
    </submittedName>
</protein>
<dbReference type="PANTHER" id="PTHR13572">
    <property type="entry name" value="ENDO-ALPHA-1,2-MANNOSIDASE"/>
    <property type="match status" value="1"/>
</dbReference>
<dbReference type="GO" id="GO:0004559">
    <property type="term" value="F:alpha-mannosidase activity"/>
    <property type="evidence" value="ECO:0007669"/>
    <property type="project" value="TreeGrafter"/>
</dbReference>
<evidence type="ECO:0000256" key="2">
    <source>
        <dbReference type="ARBA" id="ARBA00009559"/>
    </source>
</evidence>
<reference evidence="9" key="1">
    <citation type="submission" date="2025-08" db="UniProtKB">
        <authorList>
            <consortium name="Ensembl"/>
        </authorList>
    </citation>
    <scope>IDENTIFICATION</scope>
</reference>
<keyword evidence="7" id="KW-0333">Golgi apparatus</keyword>
<keyword evidence="8" id="KW-0472">Membrane</keyword>
<keyword evidence="4" id="KW-0378">Hydrolase</keyword>
<dbReference type="Pfam" id="PF16317">
    <property type="entry name" value="Glyco_hydro_99"/>
    <property type="match status" value="1"/>
</dbReference>
<evidence type="ECO:0000256" key="7">
    <source>
        <dbReference type="ARBA" id="ARBA00023034"/>
    </source>
</evidence>
<dbReference type="InterPro" id="IPR026071">
    <property type="entry name" value="Glyco_Hydrolase_99"/>
</dbReference>
<keyword evidence="6" id="KW-1133">Transmembrane helix</keyword>
<evidence type="ECO:0000313" key="9">
    <source>
        <dbReference type="Ensembl" id="ENSFTIP00000013474.1"/>
    </source>
</evidence>
<dbReference type="OrthoDB" id="406152at2759"/>
<comment type="subcellular location">
    <subcellularLocation>
        <location evidence="1">Golgi apparatus membrane</location>
        <topology evidence="1">Single-pass type II membrane protein</topology>
    </subcellularLocation>
</comment>
<proteinExistence type="inferred from homology"/>
<sequence length="172" mass="19287">MVLAWWTTAGSLTPSIRDTVHRHTVAFDARPYKGHDDHSVHENIKYILDKYGSHAASSKYQTSIGKSVMLFCIYDSYLTPAESWANLLTPSGSLLVEEGHKHNILSAGYTTTYTYFASKGFSFGSTHQNWKAVKTFCDSNNLMFIPTAGPSYINSSIRPWSSHNTQSQREVL</sequence>
<dbReference type="Gene3D" id="3.20.20.80">
    <property type="entry name" value="Glycosidases"/>
    <property type="match status" value="1"/>
</dbReference>
<accession>A0A8C4UI04</accession>
<dbReference type="Ensembl" id="ENSFTIT00000014055.1">
    <property type="protein sequence ID" value="ENSFTIP00000013474.1"/>
    <property type="gene ID" value="ENSFTIG00000008990.1"/>
</dbReference>
<reference evidence="9" key="2">
    <citation type="submission" date="2025-09" db="UniProtKB">
        <authorList>
            <consortium name="Ensembl"/>
        </authorList>
    </citation>
    <scope>IDENTIFICATION</scope>
</reference>
<name>A0A8C4UI04_FALTI</name>
<dbReference type="GO" id="GO:0000139">
    <property type="term" value="C:Golgi membrane"/>
    <property type="evidence" value="ECO:0007669"/>
    <property type="project" value="UniProtKB-SubCell"/>
</dbReference>
<evidence type="ECO:0000256" key="1">
    <source>
        <dbReference type="ARBA" id="ARBA00004323"/>
    </source>
</evidence>
<comment type="similarity">
    <text evidence="2">Belongs to the glycosyl hydrolase 99 family.</text>
</comment>
<keyword evidence="5" id="KW-0735">Signal-anchor</keyword>
<evidence type="ECO:0000313" key="10">
    <source>
        <dbReference type="Proteomes" id="UP000694562"/>
    </source>
</evidence>
<dbReference type="PANTHER" id="PTHR13572:SF2">
    <property type="entry name" value="GLYCOPROTEIN ENDO-ALPHA-1,2-MANNOSIDASE-LIKE PROTEIN"/>
    <property type="match status" value="1"/>
</dbReference>
<keyword evidence="10" id="KW-1185">Reference proteome</keyword>
<dbReference type="Proteomes" id="UP000694562">
    <property type="component" value="Unplaced"/>
</dbReference>
<evidence type="ECO:0000256" key="3">
    <source>
        <dbReference type="ARBA" id="ARBA00022692"/>
    </source>
</evidence>
<dbReference type="AlphaFoldDB" id="A0A8C4UI04"/>
<evidence type="ECO:0000256" key="4">
    <source>
        <dbReference type="ARBA" id="ARBA00022801"/>
    </source>
</evidence>
<keyword evidence="3" id="KW-0812">Transmembrane</keyword>